<dbReference type="OrthoDB" id="1121830at2"/>
<comment type="caution">
    <text evidence="2">The sequence shown here is derived from an EMBL/GenBank/DDBJ whole genome shotgun (WGS) entry which is preliminary data.</text>
</comment>
<organism evidence="2 3">
    <name type="scientific">Ancylomarina salipaludis</name>
    <dbReference type="NCBI Taxonomy" id="2501299"/>
    <lineage>
        <taxon>Bacteria</taxon>
        <taxon>Pseudomonadati</taxon>
        <taxon>Bacteroidota</taxon>
        <taxon>Bacteroidia</taxon>
        <taxon>Marinilabiliales</taxon>
        <taxon>Marinifilaceae</taxon>
        <taxon>Ancylomarina</taxon>
    </lineage>
</organism>
<dbReference type="Proteomes" id="UP000289703">
    <property type="component" value="Unassembled WGS sequence"/>
</dbReference>
<protein>
    <recommendedName>
        <fullName evidence="1">Transposase DDE domain-containing protein</fullName>
    </recommendedName>
</protein>
<proteinExistence type="predicted"/>
<dbReference type="Pfam" id="PF13751">
    <property type="entry name" value="DDE_Tnp_1_6"/>
    <property type="match status" value="1"/>
</dbReference>
<evidence type="ECO:0000313" key="2">
    <source>
        <dbReference type="EMBL" id="RXQ94553.1"/>
    </source>
</evidence>
<evidence type="ECO:0000313" key="3">
    <source>
        <dbReference type="Proteomes" id="UP000289703"/>
    </source>
</evidence>
<dbReference type="EMBL" id="SAXA01000007">
    <property type="protein sequence ID" value="RXQ94553.1"/>
    <property type="molecule type" value="Genomic_DNA"/>
</dbReference>
<evidence type="ECO:0000259" key="1">
    <source>
        <dbReference type="Pfam" id="PF13751"/>
    </source>
</evidence>
<dbReference type="InterPro" id="IPR025668">
    <property type="entry name" value="Tnp_DDE_dom"/>
</dbReference>
<feature type="domain" description="Transposase DDE" evidence="1">
    <location>
        <begin position="7"/>
        <end position="93"/>
    </location>
</feature>
<reference evidence="2 3" key="1">
    <citation type="submission" date="2019-01" db="EMBL/GenBank/DDBJ databases">
        <title>Ancylomarina salipaludis sp. nov., isolated from a salt marsh.</title>
        <authorList>
            <person name="Yoon J.-H."/>
        </authorList>
    </citation>
    <scope>NUCLEOTIDE SEQUENCE [LARGE SCALE GENOMIC DNA]</scope>
    <source>
        <strain evidence="2 3">SHSM-M15</strain>
    </source>
</reference>
<dbReference type="AlphaFoldDB" id="A0A4Q1JLF8"/>
<sequence>MNTNHFNYKQKCIGKGLEKKIRITVYVDEYELNNKRVKSKLRPYIKGKRQSSVEPGFGILTQFMGLRKINTIGIKQANKLMHMSATAYKLKKFLTKKAETVSNRARNQFSVFWVQFGLVNPILRS</sequence>
<keyword evidence="3" id="KW-1185">Reference proteome</keyword>
<gene>
    <name evidence="2" type="ORF">EO244_09160</name>
</gene>
<accession>A0A4Q1JLF8</accession>
<name>A0A4Q1JLF8_9BACT</name>